<sequence length="249" mass="28623">MRKQIIIIFSLISTINIFGQNSKNDTLDLAKINLCVFTLQDLKKQDPSIEKVAVTEMDLCSDGFVQDARFENRIGYKSKEYIGILFQKDNYSDAIAKLRLTKDFKGKLPDGTYIDVSTLSAKNIIEKYPELDTWNSRGCSEFWSLTDEHYYFYVQIDKEKEPRYPIDKNYYLTKPIEGIDIILNRSEYCSKINPADPLIILDGKEVKKEDIENLTPENVESITVLKESAIEEYGEKGKNGVIVIKTKSN</sequence>
<dbReference type="InterPro" id="IPR037066">
    <property type="entry name" value="Plug_dom_sf"/>
</dbReference>
<keyword evidence="1" id="KW-0813">Transport</keyword>
<keyword evidence="1" id="KW-0472">Membrane</keyword>
<evidence type="ECO:0000313" key="3">
    <source>
        <dbReference type="Proteomes" id="UP001139521"/>
    </source>
</evidence>
<dbReference type="PROSITE" id="PS52016">
    <property type="entry name" value="TONB_DEPENDENT_REC_3"/>
    <property type="match status" value="1"/>
</dbReference>
<dbReference type="Proteomes" id="UP001139521">
    <property type="component" value="Unassembled WGS sequence"/>
</dbReference>
<evidence type="ECO:0000256" key="1">
    <source>
        <dbReference type="PROSITE-ProRule" id="PRU01360"/>
    </source>
</evidence>
<dbReference type="InterPro" id="IPR039426">
    <property type="entry name" value="TonB-dep_rcpt-like"/>
</dbReference>
<gene>
    <name evidence="2" type="ORF">L1967_14195</name>
</gene>
<protein>
    <recommendedName>
        <fullName evidence="4">TonB-dependent receptor plug domain-containing protein</fullName>
    </recommendedName>
</protein>
<reference evidence="2" key="1">
    <citation type="submission" date="2022-01" db="EMBL/GenBank/DDBJ databases">
        <title>Genome sequencing of Zunongwangia sp. M21534 genome.</title>
        <authorList>
            <person name="Chen Y."/>
            <person name="Dong C."/>
            <person name="Shao Z."/>
        </authorList>
    </citation>
    <scope>NUCLEOTIDE SEQUENCE</scope>
    <source>
        <strain evidence="2">MCCC M21534</strain>
    </source>
</reference>
<comment type="subcellular location">
    <subcellularLocation>
        <location evidence="1">Cell outer membrane</location>
        <topology evidence="1">Multi-pass membrane protein</topology>
    </subcellularLocation>
</comment>
<keyword evidence="3" id="KW-1185">Reference proteome</keyword>
<organism evidence="2 3">
    <name type="scientific">Zunongwangia pacifica</name>
    <dbReference type="NCBI Taxonomy" id="2911062"/>
    <lineage>
        <taxon>Bacteria</taxon>
        <taxon>Pseudomonadati</taxon>
        <taxon>Bacteroidota</taxon>
        <taxon>Flavobacteriia</taxon>
        <taxon>Flavobacteriales</taxon>
        <taxon>Flavobacteriaceae</taxon>
        <taxon>Zunongwangia</taxon>
    </lineage>
</organism>
<evidence type="ECO:0000313" key="2">
    <source>
        <dbReference type="EMBL" id="MCL6219443.1"/>
    </source>
</evidence>
<keyword evidence="1" id="KW-1134">Transmembrane beta strand</keyword>
<keyword evidence="1" id="KW-0812">Transmembrane</keyword>
<dbReference type="EMBL" id="JAKHSK010000021">
    <property type="protein sequence ID" value="MCL6219443.1"/>
    <property type="molecule type" value="Genomic_DNA"/>
</dbReference>
<dbReference type="SUPFAM" id="SSF56935">
    <property type="entry name" value="Porins"/>
    <property type="match status" value="1"/>
</dbReference>
<proteinExistence type="inferred from homology"/>
<name>A0A9X1ZXD2_9FLAO</name>
<comment type="caution">
    <text evidence="2">The sequence shown here is derived from an EMBL/GenBank/DDBJ whole genome shotgun (WGS) entry which is preliminary data.</text>
</comment>
<dbReference type="RefSeq" id="WP_249602163.1">
    <property type="nucleotide sequence ID" value="NZ_JAKHSK010000021.1"/>
</dbReference>
<dbReference type="AlphaFoldDB" id="A0A9X1ZXD2"/>
<accession>A0A9X1ZXD2</accession>
<dbReference type="GO" id="GO:0009279">
    <property type="term" value="C:cell outer membrane"/>
    <property type="evidence" value="ECO:0007669"/>
    <property type="project" value="UniProtKB-SubCell"/>
</dbReference>
<dbReference type="Gene3D" id="2.170.130.10">
    <property type="entry name" value="TonB-dependent receptor, plug domain"/>
    <property type="match status" value="1"/>
</dbReference>
<comment type="similarity">
    <text evidence="1">Belongs to the TonB-dependent receptor family.</text>
</comment>
<keyword evidence="1" id="KW-0998">Cell outer membrane</keyword>
<evidence type="ECO:0008006" key="4">
    <source>
        <dbReference type="Google" id="ProtNLM"/>
    </source>
</evidence>